<name>A0ABW2TMQ9_9PSEU</name>
<dbReference type="Pfam" id="PF10056">
    <property type="entry name" value="DUF2293"/>
    <property type="match status" value="1"/>
</dbReference>
<gene>
    <name evidence="2" type="ORF">ACFQV2_09925</name>
</gene>
<accession>A0ABW2TMQ9</accession>
<sequence length="360" mass="39651">MTALSTRVRVIAEDLVRRKGTVAPLDVLTGLGWLSTRTVDSWRQGRVPRLDAVAAVPPSRLAEALDLVRDWALGRGLEASEVDYVAATLDARPLRFTDDDTAFRTHWTDPALSPARRARIEAKAKAVPDPVALRPDKRWHCSLCRDTGEYHFVEDDLPVCLTCADMDHLVFLPSGDAALTRRARKASGLAAVVMTWHKPRKRFIRCGTLVERAALEVAEEQCLADGEARERRRVRDRARREVQDLAFTDAFADRIAELFPGLAAERAAAIAEHASVRSSGRVGRSAAGQALDEQAVTLAVVAAIRHEETDYDAMLMAGVPRAVARDRIRERVELVLTRWRQATSDGAAAQVSQSAADLPE</sequence>
<feature type="domain" description="DUF2293" evidence="1">
    <location>
        <begin position="255"/>
        <end position="340"/>
    </location>
</feature>
<reference evidence="3" key="1">
    <citation type="journal article" date="2019" name="Int. J. Syst. Evol. Microbiol.">
        <title>The Global Catalogue of Microorganisms (GCM) 10K type strain sequencing project: providing services to taxonomists for standard genome sequencing and annotation.</title>
        <authorList>
            <consortium name="The Broad Institute Genomics Platform"/>
            <consortium name="The Broad Institute Genome Sequencing Center for Infectious Disease"/>
            <person name="Wu L."/>
            <person name="Ma J."/>
        </authorList>
    </citation>
    <scope>NUCLEOTIDE SEQUENCE [LARGE SCALE GENOMIC DNA]</scope>
    <source>
        <strain evidence="3">JCM 17695</strain>
    </source>
</reference>
<comment type="caution">
    <text evidence="2">The sequence shown here is derived from an EMBL/GenBank/DDBJ whole genome shotgun (WGS) entry which is preliminary data.</text>
</comment>
<dbReference type="EMBL" id="JBHTEY010000004">
    <property type="protein sequence ID" value="MFC7613833.1"/>
    <property type="molecule type" value="Genomic_DNA"/>
</dbReference>
<proteinExistence type="predicted"/>
<evidence type="ECO:0000313" key="2">
    <source>
        <dbReference type="EMBL" id="MFC7613833.1"/>
    </source>
</evidence>
<evidence type="ECO:0000259" key="1">
    <source>
        <dbReference type="Pfam" id="PF10056"/>
    </source>
</evidence>
<protein>
    <submittedName>
        <fullName evidence="2">DUF2293 domain-containing protein</fullName>
    </submittedName>
</protein>
<dbReference type="Proteomes" id="UP001596512">
    <property type="component" value="Unassembled WGS sequence"/>
</dbReference>
<organism evidence="2 3">
    <name type="scientific">Actinokineospora soli</name>
    <dbReference type="NCBI Taxonomy" id="1048753"/>
    <lineage>
        <taxon>Bacteria</taxon>
        <taxon>Bacillati</taxon>
        <taxon>Actinomycetota</taxon>
        <taxon>Actinomycetes</taxon>
        <taxon>Pseudonocardiales</taxon>
        <taxon>Pseudonocardiaceae</taxon>
        <taxon>Actinokineospora</taxon>
    </lineage>
</organism>
<dbReference type="PANTHER" id="PTHR38113">
    <property type="match status" value="1"/>
</dbReference>
<keyword evidence="3" id="KW-1185">Reference proteome</keyword>
<evidence type="ECO:0000313" key="3">
    <source>
        <dbReference type="Proteomes" id="UP001596512"/>
    </source>
</evidence>
<dbReference type="PANTHER" id="PTHR38113:SF2">
    <property type="entry name" value="DUF2293 DOMAIN-CONTAINING PROTEIN"/>
    <property type="match status" value="1"/>
</dbReference>
<dbReference type="InterPro" id="IPR018744">
    <property type="entry name" value="DUF2293"/>
</dbReference>